<dbReference type="InterPro" id="IPR036047">
    <property type="entry name" value="F-box-like_dom_sf"/>
</dbReference>
<dbReference type="Pfam" id="PF12937">
    <property type="entry name" value="F-box-like"/>
    <property type="match status" value="1"/>
</dbReference>
<dbReference type="EMBL" id="KL197732">
    <property type="protein sequence ID" value="KDQ53741.1"/>
    <property type="molecule type" value="Genomic_DNA"/>
</dbReference>
<evidence type="ECO:0000259" key="1">
    <source>
        <dbReference type="Pfam" id="PF12937"/>
    </source>
</evidence>
<feature type="domain" description="F-box" evidence="1">
    <location>
        <begin position="9"/>
        <end position="52"/>
    </location>
</feature>
<dbReference type="InterPro" id="IPR001810">
    <property type="entry name" value="F-box_dom"/>
</dbReference>
<evidence type="ECO:0000313" key="2">
    <source>
        <dbReference type="EMBL" id="KDQ53741.1"/>
    </source>
</evidence>
<proteinExistence type="predicted"/>
<keyword evidence="3" id="KW-1185">Reference proteome</keyword>
<organism evidence="2 3">
    <name type="scientific">Jaapia argillacea MUCL 33604</name>
    <dbReference type="NCBI Taxonomy" id="933084"/>
    <lineage>
        <taxon>Eukaryota</taxon>
        <taxon>Fungi</taxon>
        <taxon>Dikarya</taxon>
        <taxon>Basidiomycota</taxon>
        <taxon>Agaricomycotina</taxon>
        <taxon>Agaricomycetes</taxon>
        <taxon>Agaricomycetidae</taxon>
        <taxon>Jaapiales</taxon>
        <taxon>Jaapiaceae</taxon>
        <taxon>Jaapia</taxon>
    </lineage>
</organism>
<evidence type="ECO:0000313" key="3">
    <source>
        <dbReference type="Proteomes" id="UP000027265"/>
    </source>
</evidence>
<dbReference type="OrthoDB" id="3232239at2759"/>
<accession>A0A067PTS6</accession>
<dbReference type="AlphaFoldDB" id="A0A067PTS6"/>
<dbReference type="Proteomes" id="UP000027265">
    <property type="component" value="Unassembled WGS sequence"/>
</dbReference>
<dbReference type="SUPFAM" id="SSF81383">
    <property type="entry name" value="F-box domain"/>
    <property type="match status" value="1"/>
</dbReference>
<sequence>MDKTPPQQLLPVELYSHIFAFVEDDQDLCRLSLVSRLFYQESTPPLYHTVDLSIRENRIYYFGPTIRDNPGLALHVRVMTLTLWYFSMSVLEDLVGDILAATHNLRVLTIDSSPRDFKDFAGITRNCQFRLYTFHNHAIDLTDHLRFLEAQPNITNWTLTVPHQDRSVHLLDTHLPNVVTMSVDATVLRAFTTPRPVKQLSIFYDYDYSDEGPELEHSIPLEVFRETLVTFSWDRTLSYSDVGGPVAIASIADQAPYLKHLFLIDLPGDSDEPVDHQSFHVLLRPLSLFKDLETFAYAPAKDDTDSFWWNVCSLEGPPKVAEALFAAQPTLHLVTFQTCDSENLDSTLHEVCYSRSPDGEVREEPASTLTFDSWRELW</sequence>
<gene>
    <name evidence="2" type="ORF">JAAARDRAFT_39053</name>
</gene>
<name>A0A067PTS6_9AGAM</name>
<dbReference type="CDD" id="cd09917">
    <property type="entry name" value="F-box_SF"/>
    <property type="match status" value="1"/>
</dbReference>
<dbReference type="InParanoid" id="A0A067PTS6"/>
<protein>
    <recommendedName>
        <fullName evidence="1">F-box domain-containing protein</fullName>
    </recommendedName>
</protein>
<dbReference type="HOGENOM" id="CLU_062057_0_0_1"/>
<reference evidence="3" key="1">
    <citation type="journal article" date="2014" name="Proc. Natl. Acad. Sci. U.S.A.">
        <title>Extensive sampling of basidiomycete genomes demonstrates inadequacy of the white-rot/brown-rot paradigm for wood decay fungi.</title>
        <authorList>
            <person name="Riley R."/>
            <person name="Salamov A.A."/>
            <person name="Brown D.W."/>
            <person name="Nagy L.G."/>
            <person name="Floudas D."/>
            <person name="Held B.W."/>
            <person name="Levasseur A."/>
            <person name="Lombard V."/>
            <person name="Morin E."/>
            <person name="Otillar R."/>
            <person name="Lindquist E.A."/>
            <person name="Sun H."/>
            <person name="LaButti K.M."/>
            <person name="Schmutz J."/>
            <person name="Jabbour D."/>
            <person name="Luo H."/>
            <person name="Baker S.E."/>
            <person name="Pisabarro A.G."/>
            <person name="Walton J.D."/>
            <person name="Blanchette R.A."/>
            <person name="Henrissat B."/>
            <person name="Martin F."/>
            <person name="Cullen D."/>
            <person name="Hibbett D.S."/>
            <person name="Grigoriev I.V."/>
        </authorList>
    </citation>
    <scope>NUCLEOTIDE SEQUENCE [LARGE SCALE GENOMIC DNA]</scope>
    <source>
        <strain evidence="3">MUCL 33604</strain>
    </source>
</reference>